<dbReference type="PANTHER" id="PTHR42789:SF1">
    <property type="entry name" value="D-ISOMER SPECIFIC 2-HYDROXYACID DEHYDROGENASE FAMILY PROTEIN (AFU_ORTHOLOGUE AFUA_6G10090)"/>
    <property type="match status" value="1"/>
</dbReference>
<dbReference type="Pfam" id="PF02826">
    <property type="entry name" value="2-Hacid_dh_C"/>
    <property type="match status" value="1"/>
</dbReference>
<dbReference type="Gene3D" id="3.40.50.720">
    <property type="entry name" value="NAD(P)-binding Rossmann-like Domain"/>
    <property type="match status" value="2"/>
</dbReference>
<dbReference type="Proteomes" id="UP001646141">
    <property type="component" value="Unassembled WGS sequence"/>
</dbReference>
<sequence length="330" mass="34309">MNSDLVLLTDSDLPGTAARDTLAAAGLTAQAAQTRDPEQLIAAGKDATALVVQWAPITAEVMDGMPNLRIISRLGIGVDMVDLAAATERGIAVANTPTYCVEEVATHTLAMILAQARGLAGYDAAVRAGRWAAVDAQPMSIRPSASTVGVIGYGRIGRMVASSLIAMGFRVLVSDPFLDADAARAAGVVPATLDEALSGADIVTLHAPLTDETRHMLNAQSIARMRQGAVVVNTCRGPLIDEDALADAIESGHLGGAALDVFAAEPLPADSRLRANERVLLTPHAAWYSPEALADLPVHAAQNVVEFLAGRPVPAILNPEALTRREEVGA</sequence>
<name>A0ABS1SM46_9MICO</name>
<evidence type="ECO:0000313" key="7">
    <source>
        <dbReference type="EMBL" id="MBL3688564.1"/>
    </source>
</evidence>
<dbReference type="Pfam" id="PF00389">
    <property type="entry name" value="2-Hacid_dh"/>
    <property type="match status" value="1"/>
</dbReference>
<organism evidence="7 8">
    <name type="scientific">Leucobacter chromiireducens subsp. chromiireducens</name>
    <dbReference type="NCBI Taxonomy" id="660067"/>
    <lineage>
        <taxon>Bacteria</taxon>
        <taxon>Bacillati</taxon>
        <taxon>Actinomycetota</taxon>
        <taxon>Actinomycetes</taxon>
        <taxon>Micrococcales</taxon>
        <taxon>Microbacteriaceae</taxon>
        <taxon>Leucobacter</taxon>
    </lineage>
</organism>
<evidence type="ECO:0000256" key="2">
    <source>
        <dbReference type="ARBA" id="ARBA00023002"/>
    </source>
</evidence>
<reference evidence="7 8" key="1">
    <citation type="submission" date="2018-09" db="EMBL/GenBank/DDBJ databases">
        <title>Comparative genomics of Leucobacter spp.</title>
        <authorList>
            <person name="Reis A.C."/>
            <person name="Kolvenbach B.A."/>
            <person name="Corvini P.F.X."/>
            <person name="Nunes O.C."/>
        </authorList>
    </citation>
    <scope>NUCLEOTIDE SEQUENCE [LARGE SCALE GENOMIC DNA]</scope>
    <source>
        <strain evidence="7 8">L-1</strain>
    </source>
</reference>
<dbReference type="InterPro" id="IPR050857">
    <property type="entry name" value="D-2-hydroxyacid_DH"/>
</dbReference>
<dbReference type="CDD" id="cd05299">
    <property type="entry name" value="CtBP_dh"/>
    <property type="match status" value="1"/>
</dbReference>
<dbReference type="InterPro" id="IPR036291">
    <property type="entry name" value="NAD(P)-bd_dom_sf"/>
</dbReference>
<dbReference type="SUPFAM" id="SSF52283">
    <property type="entry name" value="Formate/glycerate dehydrogenase catalytic domain-like"/>
    <property type="match status" value="1"/>
</dbReference>
<dbReference type="InterPro" id="IPR006140">
    <property type="entry name" value="D-isomer_DH_NAD-bd"/>
</dbReference>
<evidence type="ECO:0000259" key="6">
    <source>
        <dbReference type="Pfam" id="PF02826"/>
    </source>
</evidence>
<evidence type="ECO:0000259" key="5">
    <source>
        <dbReference type="Pfam" id="PF00389"/>
    </source>
</evidence>
<dbReference type="InterPro" id="IPR006139">
    <property type="entry name" value="D-isomer_2_OHA_DH_cat_dom"/>
</dbReference>
<accession>A0ABS1SM46</accession>
<comment type="similarity">
    <text evidence="1 4">Belongs to the D-isomer specific 2-hydroxyacid dehydrogenase family.</text>
</comment>
<dbReference type="PANTHER" id="PTHR42789">
    <property type="entry name" value="D-ISOMER SPECIFIC 2-HYDROXYACID DEHYDROGENASE FAMILY PROTEIN (AFU_ORTHOLOGUE AFUA_6G10090)"/>
    <property type="match status" value="1"/>
</dbReference>
<feature type="domain" description="D-isomer specific 2-hydroxyacid dehydrogenase catalytic" evidence="5">
    <location>
        <begin position="17"/>
        <end position="318"/>
    </location>
</feature>
<evidence type="ECO:0000313" key="8">
    <source>
        <dbReference type="Proteomes" id="UP001646141"/>
    </source>
</evidence>
<dbReference type="SUPFAM" id="SSF51735">
    <property type="entry name" value="NAD(P)-binding Rossmann-fold domains"/>
    <property type="match status" value="1"/>
</dbReference>
<evidence type="ECO:0000256" key="1">
    <source>
        <dbReference type="ARBA" id="ARBA00005854"/>
    </source>
</evidence>
<keyword evidence="3" id="KW-0520">NAD</keyword>
<dbReference type="PROSITE" id="PS00670">
    <property type="entry name" value="D_2_HYDROXYACID_DH_2"/>
    <property type="match status" value="1"/>
</dbReference>
<dbReference type="PROSITE" id="PS00671">
    <property type="entry name" value="D_2_HYDROXYACID_DH_3"/>
    <property type="match status" value="1"/>
</dbReference>
<dbReference type="InterPro" id="IPR043322">
    <property type="entry name" value="CtBP"/>
</dbReference>
<proteinExistence type="inferred from homology"/>
<keyword evidence="2 4" id="KW-0560">Oxidoreductase</keyword>
<evidence type="ECO:0000256" key="4">
    <source>
        <dbReference type="RuleBase" id="RU003719"/>
    </source>
</evidence>
<gene>
    <name evidence="7" type="ORF">D3226_01135</name>
</gene>
<keyword evidence="8" id="KW-1185">Reference proteome</keyword>
<comment type="caution">
    <text evidence="7">The sequence shown here is derived from an EMBL/GenBank/DDBJ whole genome shotgun (WGS) entry which is preliminary data.</text>
</comment>
<dbReference type="InterPro" id="IPR029753">
    <property type="entry name" value="D-isomer_DH_CS"/>
</dbReference>
<protein>
    <submittedName>
        <fullName evidence="7">C-terminal binding protein</fullName>
    </submittedName>
</protein>
<feature type="domain" description="D-isomer specific 2-hydroxyacid dehydrogenase NAD-binding" evidence="6">
    <location>
        <begin position="109"/>
        <end position="286"/>
    </location>
</feature>
<evidence type="ECO:0000256" key="3">
    <source>
        <dbReference type="ARBA" id="ARBA00023027"/>
    </source>
</evidence>
<dbReference type="EMBL" id="QYAD01000001">
    <property type="protein sequence ID" value="MBL3688564.1"/>
    <property type="molecule type" value="Genomic_DNA"/>
</dbReference>
<dbReference type="RefSeq" id="WP_202380600.1">
    <property type="nucleotide sequence ID" value="NZ_BAAAMA010000003.1"/>
</dbReference>